<dbReference type="SUPFAM" id="SSF50891">
    <property type="entry name" value="Cyclophilin-like"/>
    <property type="match status" value="1"/>
</dbReference>
<dbReference type="InterPro" id="IPR048563">
    <property type="entry name" value="CYP38_PsbQ-like"/>
</dbReference>
<evidence type="ECO:0000313" key="5">
    <source>
        <dbReference type="Proteomes" id="UP000327439"/>
    </source>
</evidence>
<accession>A0A5J5PL38</accession>
<evidence type="ECO:0000256" key="1">
    <source>
        <dbReference type="ARBA" id="ARBA00023078"/>
    </source>
</evidence>
<evidence type="ECO:0000256" key="2">
    <source>
        <dbReference type="SAM" id="Phobius"/>
    </source>
</evidence>
<dbReference type="OrthoDB" id="1735926at2759"/>
<dbReference type="PANTHER" id="PTHR47318">
    <property type="entry name" value="PEPTIDYL-PROLYL CIS-TRANS ISOMERASE CYP37, CHLOROPLASTIC"/>
    <property type="match status" value="1"/>
</dbReference>
<dbReference type="InterPro" id="IPR023222">
    <property type="entry name" value="PsbQ-like_dom_sf"/>
</dbReference>
<feature type="domain" description="PPIase cyclophilin-type" evidence="3">
    <location>
        <begin position="320"/>
        <end position="462"/>
    </location>
</feature>
<feature type="transmembrane region" description="Helical" evidence="2">
    <location>
        <begin position="20"/>
        <end position="40"/>
    </location>
</feature>
<sequence length="485" mass="53172">MRRAKTSPIFPFCNDQPSTFFFPFFFAMAFPLSSSITLSFTPSTPKRHFLSTHFAFRFSQARSQENARPFQLKVQCKASKEAFVKDKSQCRNIPTSFNLSNLINGTMKLENVIAVILILAEITSPLPLAGWDFWSISPANAVLYSPETKLPRTGELALRRAIPANTNMKAIQDSLEDISYLLRIPQRKPYGTMEGNVKKALKIAVDGKDSILASIPADLREKGSTLYSSLVDGKGGLEALLKSIKDQDPDRVSVGLASSLDTVAELELLQAPGLSFLLPEQYLKYPRLTGRAIVELTIEKGDGSSFSPEAGGELRKTATIQVVLDGYSAPLTTGNFAKLVTDGAYDGKKLSCINQAIISENDTGKNGYSVPLEIMPSGQFEPLYKTTLSVQDGELPVLPLSVYGAVAMAHSEVSEEYSSPYQFFFYLYDKRNSGLGGISFEEGQFSVFGYITAGREILPQIKTGDIIKSAKLVEGRDRLVLPSES</sequence>
<reference evidence="5" key="1">
    <citation type="journal article" date="2020" name="Nat. Genet.">
        <title>Genomic diversifications of five Gossypium allopolyploid species and their impact on cotton improvement.</title>
        <authorList>
            <person name="Chen Z.J."/>
            <person name="Sreedasyam A."/>
            <person name="Ando A."/>
            <person name="Song Q."/>
            <person name="De Santiago L.M."/>
            <person name="Hulse-Kemp A.M."/>
            <person name="Ding M."/>
            <person name="Ye W."/>
            <person name="Kirkbride R.C."/>
            <person name="Jenkins J."/>
            <person name="Plott C."/>
            <person name="Lovell J."/>
            <person name="Lin Y.M."/>
            <person name="Vaughn R."/>
            <person name="Liu B."/>
            <person name="Simpson S."/>
            <person name="Scheffler B.E."/>
            <person name="Wen L."/>
            <person name="Saski C.A."/>
            <person name="Grover C.E."/>
            <person name="Hu G."/>
            <person name="Conover J.L."/>
            <person name="Carlson J.W."/>
            <person name="Shu S."/>
            <person name="Boston L.B."/>
            <person name="Williams M."/>
            <person name="Peterson D.G."/>
            <person name="McGee K."/>
            <person name="Jones D.C."/>
            <person name="Wendel J.F."/>
            <person name="Stelly D.M."/>
            <person name="Grimwood J."/>
            <person name="Schmutz J."/>
        </authorList>
    </citation>
    <scope>NUCLEOTIDE SEQUENCE [LARGE SCALE GENOMIC DNA]</scope>
    <source>
        <strain evidence="5">cv. 3-79</strain>
    </source>
</reference>
<protein>
    <recommendedName>
        <fullName evidence="3">PPIase cyclophilin-type domain-containing protein</fullName>
    </recommendedName>
</protein>
<dbReference type="Gene3D" id="1.20.120.290">
    <property type="entry name" value="Oxygen-evolving enhancer protein 3 (PsbQ), four-helix up-down bundle"/>
    <property type="match status" value="1"/>
</dbReference>
<dbReference type="Proteomes" id="UP000327439">
    <property type="component" value="Chromosome D11"/>
</dbReference>
<organism evidence="4 5">
    <name type="scientific">Gossypium barbadense</name>
    <name type="common">Sea Island cotton</name>
    <name type="synonym">Hibiscus barbadensis</name>
    <dbReference type="NCBI Taxonomy" id="3634"/>
    <lineage>
        <taxon>Eukaryota</taxon>
        <taxon>Viridiplantae</taxon>
        <taxon>Streptophyta</taxon>
        <taxon>Embryophyta</taxon>
        <taxon>Tracheophyta</taxon>
        <taxon>Spermatophyta</taxon>
        <taxon>Magnoliopsida</taxon>
        <taxon>eudicotyledons</taxon>
        <taxon>Gunneridae</taxon>
        <taxon>Pentapetalae</taxon>
        <taxon>rosids</taxon>
        <taxon>malvids</taxon>
        <taxon>Malvales</taxon>
        <taxon>Malvaceae</taxon>
        <taxon>Malvoideae</taxon>
        <taxon>Gossypium</taxon>
    </lineage>
</organism>
<dbReference type="GO" id="GO:0003755">
    <property type="term" value="F:peptidyl-prolyl cis-trans isomerase activity"/>
    <property type="evidence" value="ECO:0007669"/>
    <property type="project" value="InterPro"/>
</dbReference>
<evidence type="ECO:0000313" key="4">
    <source>
        <dbReference type="EMBL" id="KAB2006150.1"/>
    </source>
</evidence>
<evidence type="ECO:0000259" key="3">
    <source>
        <dbReference type="PROSITE" id="PS50072"/>
    </source>
</evidence>
<dbReference type="Pfam" id="PF21329">
    <property type="entry name" value="CYP38_PsbQ-like"/>
    <property type="match status" value="1"/>
</dbReference>
<keyword evidence="2" id="KW-0472">Membrane</keyword>
<dbReference type="EMBL" id="CM018225">
    <property type="protein sequence ID" value="KAB2006150.1"/>
    <property type="molecule type" value="Genomic_DNA"/>
</dbReference>
<proteinExistence type="predicted"/>
<keyword evidence="1" id="KW-0793">Thylakoid</keyword>
<dbReference type="PROSITE" id="PS50072">
    <property type="entry name" value="CSA_PPIASE_2"/>
    <property type="match status" value="1"/>
</dbReference>
<dbReference type="AlphaFoldDB" id="A0A5J5PL38"/>
<dbReference type="InterPro" id="IPR044259">
    <property type="entry name" value="CYP37-like"/>
</dbReference>
<dbReference type="InterPro" id="IPR002130">
    <property type="entry name" value="Cyclophilin-type_PPIase_dom"/>
</dbReference>
<name>A0A5J5PL38_GOSBA</name>
<keyword evidence="2" id="KW-1133">Transmembrane helix</keyword>
<dbReference type="InterPro" id="IPR029000">
    <property type="entry name" value="Cyclophilin-like_dom_sf"/>
</dbReference>
<keyword evidence="2" id="KW-0812">Transmembrane</keyword>
<gene>
    <name evidence="4" type="ORF">ES319_D11G322700v1</name>
</gene>
<dbReference type="Gene3D" id="2.40.100.10">
    <property type="entry name" value="Cyclophilin-like"/>
    <property type="match status" value="1"/>
</dbReference>
<dbReference type="Pfam" id="PF00160">
    <property type="entry name" value="Pro_isomerase"/>
    <property type="match status" value="1"/>
</dbReference>
<dbReference type="PANTHER" id="PTHR47318:SF1">
    <property type="entry name" value="PEPTIDYL-PROLYL CIS-TRANS ISOMERASE CYP37, CHLOROPLASTIC"/>
    <property type="match status" value="1"/>
</dbReference>
<keyword evidence="5" id="KW-1185">Reference proteome</keyword>